<dbReference type="AlphaFoldDB" id="A0A1J5PP69"/>
<reference evidence="1" key="1">
    <citation type="submission" date="2016-10" db="EMBL/GenBank/DDBJ databases">
        <title>Sequence of Gallionella enrichment culture.</title>
        <authorList>
            <person name="Poehlein A."/>
            <person name="Muehling M."/>
            <person name="Daniel R."/>
        </authorList>
    </citation>
    <scope>NUCLEOTIDE SEQUENCE</scope>
</reference>
<sequence length="214" mass="22749">MELGLIAAIAAIGTAVSGRTADRSAEPRCRCRSCLYRGPVRWEALFEDLESQLDAAHAANRAVEVAERTRTERASVTLGDRFRAARGSRVSLRLRDGEAVSGDLVDLAQQWLLLADGPRQLLVPTAAVGWVGGLGMHATTGGGLVVRRLTMGHVLRALARDRVHVRVQAHGVELAGRLDAVGADHVDVVVVPEGGRAGSVWAVPFDALDVIRSG</sequence>
<evidence type="ECO:0000313" key="1">
    <source>
        <dbReference type="EMBL" id="OIQ72954.1"/>
    </source>
</evidence>
<dbReference type="EMBL" id="MLJW01003060">
    <property type="protein sequence ID" value="OIQ72954.1"/>
    <property type="molecule type" value="Genomic_DNA"/>
</dbReference>
<proteinExistence type="predicted"/>
<name>A0A1J5PP69_9ZZZZ</name>
<accession>A0A1J5PP69</accession>
<comment type="caution">
    <text evidence="1">The sequence shown here is derived from an EMBL/GenBank/DDBJ whole genome shotgun (WGS) entry which is preliminary data.</text>
</comment>
<protein>
    <submittedName>
        <fullName evidence="1">Uncharacterized protein</fullName>
    </submittedName>
</protein>
<gene>
    <name evidence="1" type="ORF">GALL_454120</name>
</gene>
<organism evidence="1">
    <name type="scientific">mine drainage metagenome</name>
    <dbReference type="NCBI Taxonomy" id="410659"/>
    <lineage>
        <taxon>unclassified sequences</taxon>
        <taxon>metagenomes</taxon>
        <taxon>ecological metagenomes</taxon>
    </lineage>
</organism>